<organism evidence="3 4">
    <name type="scientific">Promicromonospora aerolata</name>
    <dbReference type="NCBI Taxonomy" id="195749"/>
    <lineage>
        <taxon>Bacteria</taxon>
        <taxon>Bacillati</taxon>
        <taxon>Actinomycetota</taxon>
        <taxon>Actinomycetes</taxon>
        <taxon>Micrococcales</taxon>
        <taxon>Promicromonosporaceae</taxon>
        <taxon>Promicromonospora</taxon>
    </lineage>
</organism>
<dbReference type="Pfam" id="PF06197">
    <property type="entry name" value="DUF998"/>
    <property type="match status" value="1"/>
</dbReference>
<protein>
    <submittedName>
        <fullName evidence="3">DUF998 domain-containing protein</fullName>
    </submittedName>
</protein>
<dbReference type="EMBL" id="JBHUHF010000001">
    <property type="protein sequence ID" value="MFD2025085.1"/>
    <property type="molecule type" value="Genomic_DNA"/>
</dbReference>
<dbReference type="Proteomes" id="UP001597338">
    <property type="component" value="Unassembled WGS sequence"/>
</dbReference>
<evidence type="ECO:0000313" key="3">
    <source>
        <dbReference type="EMBL" id="MFD2025085.1"/>
    </source>
</evidence>
<name>A0ABW4V676_9MICO</name>
<gene>
    <name evidence="3" type="ORF">ACFSL2_06130</name>
</gene>
<dbReference type="RefSeq" id="WP_377197001.1">
    <property type="nucleotide sequence ID" value="NZ_JBHUHF010000001.1"/>
</dbReference>
<feature type="transmembrane region" description="Helical" evidence="2">
    <location>
        <begin position="85"/>
        <end position="105"/>
    </location>
</feature>
<keyword evidence="2" id="KW-0812">Transmembrane</keyword>
<keyword evidence="2" id="KW-1133">Transmembrane helix</keyword>
<keyword evidence="2" id="KW-0472">Membrane</keyword>
<comment type="caution">
    <text evidence="3">The sequence shown here is derived from an EMBL/GenBank/DDBJ whole genome shotgun (WGS) entry which is preliminary data.</text>
</comment>
<sequence>MEIRTSRPLPRPALYLAGAALLTLVCVHVAPGSGGVHPVRDLMSEYPVRTVETGVAYTLALLGANVAVVLLGAHWVRDGLLRSRPAATTLLALWCVSLLGLTVFLKDPVGSSATWYGTVHLVCTVVNFVSLPALCALLWWRHRGDSRWRTHATTVGVVAGLILACVVPFAVVLLARSESGALSDGALGLVERCVVVLDVVAIAALARWSRATPPAGERPASPGSPLLTLVQQAPEHRNEPSNGPLKPAEPESAPGTA</sequence>
<feature type="transmembrane region" description="Helical" evidence="2">
    <location>
        <begin position="54"/>
        <end position="73"/>
    </location>
</feature>
<proteinExistence type="predicted"/>
<keyword evidence="4" id="KW-1185">Reference proteome</keyword>
<dbReference type="InterPro" id="IPR009339">
    <property type="entry name" value="DUF998"/>
</dbReference>
<feature type="region of interest" description="Disordered" evidence="1">
    <location>
        <begin position="212"/>
        <end position="257"/>
    </location>
</feature>
<evidence type="ECO:0000313" key="4">
    <source>
        <dbReference type="Proteomes" id="UP001597338"/>
    </source>
</evidence>
<feature type="transmembrane region" description="Helical" evidence="2">
    <location>
        <begin position="152"/>
        <end position="174"/>
    </location>
</feature>
<feature type="transmembrane region" description="Helical" evidence="2">
    <location>
        <begin position="12"/>
        <end position="34"/>
    </location>
</feature>
<accession>A0ABW4V676</accession>
<feature type="transmembrane region" description="Helical" evidence="2">
    <location>
        <begin position="117"/>
        <end position="140"/>
    </location>
</feature>
<evidence type="ECO:0000256" key="2">
    <source>
        <dbReference type="SAM" id="Phobius"/>
    </source>
</evidence>
<reference evidence="4" key="1">
    <citation type="journal article" date="2019" name="Int. J. Syst. Evol. Microbiol.">
        <title>The Global Catalogue of Microorganisms (GCM) 10K type strain sequencing project: providing services to taxonomists for standard genome sequencing and annotation.</title>
        <authorList>
            <consortium name="The Broad Institute Genomics Platform"/>
            <consortium name="The Broad Institute Genome Sequencing Center for Infectious Disease"/>
            <person name="Wu L."/>
            <person name="Ma J."/>
        </authorList>
    </citation>
    <scope>NUCLEOTIDE SEQUENCE [LARGE SCALE GENOMIC DNA]</scope>
    <source>
        <strain evidence="4">CCM 7043</strain>
    </source>
</reference>
<evidence type="ECO:0000256" key="1">
    <source>
        <dbReference type="SAM" id="MobiDB-lite"/>
    </source>
</evidence>